<evidence type="ECO:0000256" key="3">
    <source>
        <dbReference type="ARBA" id="ARBA00009592"/>
    </source>
</evidence>
<evidence type="ECO:0000256" key="10">
    <source>
        <dbReference type="ARBA" id="ARBA00023180"/>
    </source>
</evidence>
<comment type="similarity">
    <text evidence="11">Belongs to the polygalacturonase-inhibiting protein family.</text>
</comment>
<keyword evidence="4" id="KW-0433">Leucine-rich repeat</keyword>
<evidence type="ECO:0000313" key="14">
    <source>
        <dbReference type="EMBL" id="KAL3755380.1"/>
    </source>
</evidence>
<organism evidence="14 15">
    <name type="scientific">Eucalyptus globulus</name>
    <name type="common">Tasmanian blue gum</name>
    <dbReference type="NCBI Taxonomy" id="34317"/>
    <lineage>
        <taxon>Eukaryota</taxon>
        <taxon>Viridiplantae</taxon>
        <taxon>Streptophyta</taxon>
        <taxon>Embryophyta</taxon>
        <taxon>Tracheophyta</taxon>
        <taxon>Spermatophyta</taxon>
        <taxon>Magnoliopsida</taxon>
        <taxon>eudicotyledons</taxon>
        <taxon>Gunneridae</taxon>
        <taxon>Pentapetalae</taxon>
        <taxon>rosids</taxon>
        <taxon>malvids</taxon>
        <taxon>Myrtales</taxon>
        <taxon>Myrtaceae</taxon>
        <taxon>Myrtoideae</taxon>
        <taxon>Eucalypteae</taxon>
        <taxon>Eucalyptus</taxon>
    </lineage>
</organism>
<keyword evidence="10" id="KW-0325">Glycoprotein</keyword>
<evidence type="ECO:0000256" key="5">
    <source>
        <dbReference type="ARBA" id="ARBA00022692"/>
    </source>
</evidence>
<dbReference type="Pfam" id="PF08263">
    <property type="entry name" value="LRRNT_2"/>
    <property type="match status" value="1"/>
</dbReference>
<gene>
    <name evidence="14" type="ORF">ACJRO7_002431</name>
</gene>
<evidence type="ECO:0000256" key="11">
    <source>
        <dbReference type="ARBA" id="ARBA00038043"/>
    </source>
</evidence>
<evidence type="ECO:0000256" key="8">
    <source>
        <dbReference type="ARBA" id="ARBA00022989"/>
    </source>
</evidence>
<dbReference type="Pfam" id="PF13516">
    <property type="entry name" value="LRR_6"/>
    <property type="match status" value="1"/>
</dbReference>
<evidence type="ECO:0000313" key="15">
    <source>
        <dbReference type="Proteomes" id="UP001634007"/>
    </source>
</evidence>
<accession>A0ABD3LUE6</accession>
<feature type="signal peptide" evidence="12">
    <location>
        <begin position="1"/>
        <end position="24"/>
    </location>
</feature>
<dbReference type="InterPro" id="IPR051848">
    <property type="entry name" value="PGIP"/>
</dbReference>
<dbReference type="PANTHER" id="PTHR48059">
    <property type="entry name" value="POLYGALACTURONASE INHIBITOR 1"/>
    <property type="match status" value="1"/>
</dbReference>
<evidence type="ECO:0000259" key="13">
    <source>
        <dbReference type="Pfam" id="PF08263"/>
    </source>
</evidence>
<evidence type="ECO:0000256" key="1">
    <source>
        <dbReference type="ARBA" id="ARBA00004196"/>
    </source>
</evidence>
<dbReference type="PANTHER" id="PTHR48059:SF4">
    <property type="entry name" value="POLYGALACTURONASE INHIBITOR 1-RELATED"/>
    <property type="match status" value="1"/>
</dbReference>
<keyword evidence="5" id="KW-0812">Transmembrane</keyword>
<sequence>MSLARLLLLVLPLLSFFLLRPASAILCHPEDKEVLLCIKFSLDSPYLLPSWDPDTDCCYWYGLKCHRKTHRLSNFTGPIPESFTKLKYLNFLRLSWLNLTGPIPSFLGQLKNLTYLNLSFNKLTGSIPDSLSTIPGLGYKNSNNNLYLILSHNSLSGELPASFVGVDFGKLDLSRNRLQGDASLVFGRNKSTYYIDISRNQFEFDLSKVDFNESLTTLDMNHNKIYGSISKAVAGLELQFLNVSYNRLCGEIPVGGRLQSFDYTAYFHNRCFCGAPLDS</sequence>
<dbReference type="FunFam" id="3.80.10.10:FF:000041">
    <property type="entry name" value="LRR receptor-like serine/threonine-protein kinase ERECTA"/>
    <property type="match status" value="1"/>
</dbReference>
<dbReference type="Proteomes" id="UP001634007">
    <property type="component" value="Unassembled WGS sequence"/>
</dbReference>
<dbReference type="SUPFAM" id="SSF52058">
    <property type="entry name" value="L domain-like"/>
    <property type="match status" value="1"/>
</dbReference>
<feature type="chain" id="PRO_5044845199" description="Leucine-rich repeat-containing N-terminal plant-type domain-containing protein" evidence="12">
    <location>
        <begin position="25"/>
        <end position="279"/>
    </location>
</feature>
<reference evidence="14 15" key="1">
    <citation type="submission" date="2024-11" db="EMBL/GenBank/DDBJ databases">
        <title>Chromosome-level genome assembly of Eucalyptus globulus Labill. provides insights into its genome evolution.</title>
        <authorList>
            <person name="Li X."/>
        </authorList>
    </citation>
    <scope>NUCLEOTIDE SEQUENCE [LARGE SCALE GENOMIC DNA]</scope>
    <source>
        <strain evidence="14">CL2024</strain>
        <tissue evidence="14">Fresh tender leaves</tissue>
    </source>
</reference>
<name>A0ABD3LUE6_EUCGL</name>
<dbReference type="GO" id="GO:0016020">
    <property type="term" value="C:membrane"/>
    <property type="evidence" value="ECO:0007669"/>
    <property type="project" value="UniProtKB-SubCell"/>
</dbReference>
<dbReference type="AlphaFoldDB" id="A0ABD3LUE6"/>
<keyword evidence="7" id="KW-0677">Repeat</keyword>
<dbReference type="InterPro" id="IPR013210">
    <property type="entry name" value="LRR_N_plant-typ"/>
</dbReference>
<evidence type="ECO:0000256" key="7">
    <source>
        <dbReference type="ARBA" id="ARBA00022737"/>
    </source>
</evidence>
<comment type="caution">
    <text evidence="14">The sequence shown here is derived from an EMBL/GenBank/DDBJ whole genome shotgun (WGS) entry which is preliminary data.</text>
</comment>
<evidence type="ECO:0000256" key="9">
    <source>
        <dbReference type="ARBA" id="ARBA00023136"/>
    </source>
</evidence>
<evidence type="ECO:0000256" key="6">
    <source>
        <dbReference type="ARBA" id="ARBA00022729"/>
    </source>
</evidence>
<dbReference type="InterPro" id="IPR001611">
    <property type="entry name" value="Leu-rich_rpt"/>
</dbReference>
<dbReference type="EMBL" id="JBJKBG010000001">
    <property type="protein sequence ID" value="KAL3755380.1"/>
    <property type="molecule type" value="Genomic_DNA"/>
</dbReference>
<comment type="subcellular location">
    <subcellularLocation>
        <location evidence="1">Cell envelope</location>
    </subcellularLocation>
    <subcellularLocation>
        <location evidence="2">Membrane</location>
        <topology evidence="2">Single-pass type I membrane protein</topology>
    </subcellularLocation>
</comment>
<dbReference type="InterPro" id="IPR032675">
    <property type="entry name" value="LRR_dom_sf"/>
</dbReference>
<keyword evidence="8" id="KW-1133">Transmembrane helix</keyword>
<evidence type="ECO:0000256" key="2">
    <source>
        <dbReference type="ARBA" id="ARBA00004479"/>
    </source>
</evidence>
<comment type="similarity">
    <text evidence="3">Belongs to the RLP family.</text>
</comment>
<evidence type="ECO:0000256" key="12">
    <source>
        <dbReference type="SAM" id="SignalP"/>
    </source>
</evidence>
<dbReference type="PROSITE" id="PS51450">
    <property type="entry name" value="LRR"/>
    <property type="match status" value="1"/>
</dbReference>
<keyword evidence="9" id="KW-0472">Membrane</keyword>
<evidence type="ECO:0000256" key="4">
    <source>
        <dbReference type="ARBA" id="ARBA00022614"/>
    </source>
</evidence>
<protein>
    <recommendedName>
        <fullName evidence="13">Leucine-rich repeat-containing N-terminal plant-type domain-containing protein</fullName>
    </recommendedName>
</protein>
<keyword evidence="15" id="KW-1185">Reference proteome</keyword>
<dbReference type="Gene3D" id="3.80.10.10">
    <property type="entry name" value="Ribonuclease Inhibitor"/>
    <property type="match status" value="1"/>
</dbReference>
<keyword evidence="6 12" id="KW-0732">Signal</keyword>
<proteinExistence type="inferred from homology"/>
<feature type="domain" description="Leucine-rich repeat-containing N-terminal plant-type" evidence="13">
    <location>
        <begin position="28"/>
        <end position="65"/>
    </location>
</feature>
<dbReference type="Pfam" id="PF00560">
    <property type="entry name" value="LRR_1"/>
    <property type="match status" value="3"/>
</dbReference>